<keyword evidence="1" id="KW-0732">Signal</keyword>
<sequence>MKNYLFILFFSLFGFSVYAQNSASATVNSRATVIDPIKIDKTVDLDFGNVISAYNPGQVILSPDGSRVAYGVQISNSIPGTVNPAEAVVTHGNNNYSITLPEQFTLYNQENPNQILTIDQFTVAPQQGNVTDIIKIGGTLNLEANQTSGFYTNSSGFNVTVSYN</sequence>
<proteinExistence type="predicted"/>
<dbReference type="AlphaFoldDB" id="A0A0Q9Z2X4"/>
<organism evidence="2 3">
    <name type="scientific">Salegentibacter mishustinae</name>
    <dbReference type="NCBI Taxonomy" id="270918"/>
    <lineage>
        <taxon>Bacteria</taxon>
        <taxon>Pseudomonadati</taxon>
        <taxon>Bacteroidota</taxon>
        <taxon>Flavobacteriia</taxon>
        <taxon>Flavobacteriales</taxon>
        <taxon>Flavobacteriaceae</taxon>
        <taxon>Salegentibacter</taxon>
    </lineage>
</organism>
<evidence type="ECO:0000313" key="2">
    <source>
        <dbReference type="EMBL" id="KRG27181.1"/>
    </source>
</evidence>
<feature type="chain" id="PRO_5006389050" description="DUF4402 domain-containing protein" evidence="1">
    <location>
        <begin position="20"/>
        <end position="164"/>
    </location>
</feature>
<dbReference type="RefSeq" id="WP_057483074.1">
    <property type="nucleotide sequence ID" value="NZ_BMWR01000007.1"/>
</dbReference>
<keyword evidence="3" id="KW-1185">Reference proteome</keyword>
<protein>
    <recommendedName>
        <fullName evidence="4">DUF4402 domain-containing protein</fullName>
    </recommendedName>
</protein>
<evidence type="ECO:0000256" key="1">
    <source>
        <dbReference type="SAM" id="SignalP"/>
    </source>
</evidence>
<dbReference type="Proteomes" id="UP000051643">
    <property type="component" value="Unassembled WGS sequence"/>
</dbReference>
<evidence type="ECO:0000313" key="3">
    <source>
        <dbReference type="Proteomes" id="UP000051643"/>
    </source>
</evidence>
<accession>A0A0Q9Z2X4</accession>
<gene>
    <name evidence="2" type="ORF">APR42_11785</name>
</gene>
<dbReference type="InterPro" id="IPR025514">
    <property type="entry name" value="DUF4402"/>
</dbReference>
<reference evidence="2" key="1">
    <citation type="submission" date="2015-10" db="EMBL/GenBank/DDBJ databases">
        <title>Draft genome sequence of Salegentibacter mishustinae KCTC 12263.</title>
        <authorList>
            <person name="Lin W."/>
            <person name="Zheng Q."/>
        </authorList>
    </citation>
    <scope>NUCLEOTIDE SEQUENCE [LARGE SCALE GENOMIC DNA]</scope>
    <source>
        <strain evidence="2">KCTC 12263</strain>
    </source>
</reference>
<comment type="caution">
    <text evidence="2">The sequence shown here is derived from an EMBL/GenBank/DDBJ whole genome shotgun (WGS) entry which is preliminary data.</text>
</comment>
<dbReference type="Pfam" id="PF14352">
    <property type="entry name" value="DUF4402"/>
    <property type="match status" value="1"/>
</dbReference>
<name>A0A0Q9Z2X4_9FLAO</name>
<dbReference type="STRING" id="270918.APR42_11785"/>
<feature type="signal peptide" evidence="1">
    <location>
        <begin position="1"/>
        <end position="19"/>
    </location>
</feature>
<evidence type="ECO:0008006" key="4">
    <source>
        <dbReference type="Google" id="ProtNLM"/>
    </source>
</evidence>
<dbReference type="OrthoDB" id="1436810at2"/>
<dbReference type="EMBL" id="LKTP01000037">
    <property type="protein sequence ID" value="KRG27181.1"/>
    <property type="molecule type" value="Genomic_DNA"/>
</dbReference>